<feature type="repeat" description="RCC1" evidence="2">
    <location>
        <begin position="166"/>
        <end position="221"/>
    </location>
</feature>
<dbReference type="InterPro" id="IPR058923">
    <property type="entry name" value="RCC1-like_dom"/>
</dbReference>
<keyword evidence="1" id="KW-0677">Repeat</keyword>
<evidence type="ECO:0000256" key="2">
    <source>
        <dbReference type="PROSITE-ProRule" id="PRU00235"/>
    </source>
</evidence>
<dbReference type="InterPro" id="IPR009091">
    <property type="entry name" value="RCC1/BLIP-II"/>
</dbReference>
<evidence type="ECO:0000259" key="3">
    <source>
        <dbReference type="Pfam" id="PF25390"/>
    </source>
</evidence>
<protein>
    <recommendedName>
        <fullName evidence="3">RCC1-like domain-containing protein</fullName>
    </recommendedName>
</protein>
<dbReference type="SUPFAM" id="SSF50985">
    <property type="entry name" value="RCC1/BLIP-II"/>
    <property type="match status" value="1"/>
</dbReference>
<dbReference type="PANTHER" id="PTHR45622">
    <property type="entry name" value="UBIQUITIN-PROTEIN LIGASE E3A-RELATED"/>
    <property type="match status" value="1"/>
</dbReference>
<keyword evidence="5" id="KW-1185">Reference proteome</keyword>
<feature type="repeat" description="RCC1" evidence="2">
    <location>
        <begin position="222"/>
        <end position="272"/>
    </location>
</feature>
<dbReference type="PROSITE" id="PS50012">
    <property type="entry name" value="RCC1_3"/>
    <property type="match status" value="7"/>
</dbReference>
<dbReference type="OrthoDB" id="526307at2759"/>
<feature type="repeat" description="RCC1" evidence="2">
    <location>
        <begin position="61"/>
        <end position="111"/>
    </location>
</feature>
<dbReference type="InterPro" id="IPR051709">
    <property type="entry name" value="Ub-ligase/GTPase-reg"/>
</dbReference>
<dbReference type="AlphaFoldDB" id="A0A835WBZ9"/>
<feature type="repeat" description="RCC1" evidence="2">
    <location>
        <begin position="273"/>
        <end position="326"/>
    </location>
</feature>
<comment type="caution">
    <text evidence="4">The sequence shown here is derived from an EMBL/GenBank/DDBJ whole genome shotgun (WGS) entry which is preliminary data.</text>
</comment>
<feature type="repeat" description="RCC1" evidence="2">
    <location>
        <begin position="8"/>
        <end position="60"/>
    </location>
</feature>
<feature type="domain" description="RCC1-like" evidence="3">
    <location>
        <begin position="10"/>
        <end position="402"/>
    </location>
</feature>
<dbReference type="Gene3D" id="2.130.10.30">
    <property type="entry name" value="Regulator of chromosome condensation 1/beta-lactamase-inhibitor protein II"/>
    <property type="match status" value="2"/>
</dbReference>
<gene>
    <name evidence="4" type="ORF">HXX76_001373</name>
</gene>
<dbReference type="PRINTS" id="PR00633">
    <property type="entry name" value="RCCNDNSATION"/>
</dbReference>
<evidence type="ECO:0000313" key="5">
    <source>
        <dbReference type="Proteomes" id="UP000650467"/>
    </source>
</evidence>
<evidence type="ECO:0000313" key="4">
    <source>
        <dbReference type="EMBL" id="KAG2444629.1"/>
    </source>
</evidence>
<organism evidence="4 5">
    <name type="scientific">Chlamydomonas incerta</name>
    <dbReference type="NCBI Taxonomy" id="51695"/>
    <lineage>
        <taxon>Eukaryota</taxon>
        <taxon>Viridiplantae</taxon>
        <taxon>Chlorophyta</taxon>
        <taxon>core chlorophytes</taxon>
        <taxon>Chlorophyceae</taxon>
        <taxon>CS clade</taxon>
        <taxon>Chlamydomonadales</taxon>
        <taxon>Chlamydomonadaceae</taxon>
        <taxon>Chlamydomonas</taxon>
    </lineage>
</organism>
<evidence type="ECO:0000256" key="1">
    <source>
        <dbReference type="ARBA" id="ARBA00022737"/>
    </source>
</evidence>
<proteinExistence type="predicted"/>
<dbReference type="Pfam" id="PF25390">
    <property type="entry name" value="WD40_RLD"/>
    <property type="match status" value="1"/>
</dbReference>
<feature type="repeat" description="RCC1" evidence="2">
    <location>
        <begin position="327"/>
        <end position="406"/>
    </location>
</feature>
<dbReference type="PANTHER" id="PTHR45622:SF70">
    <property type="entry name" value="SECRETION-REGULATING GUANINE NUCLEOTIDE EXCHANGE FACTOR"/>
    <property type="match status" value="1"/>
</dbReference>
<sequence>MSKSPLTRVLAVFGSGTDGRLGLGFPITSQLYPRIVASLAGYSIKQVSCGGAHTAVVTDDGSLFTFGLNDWGQLGHSREDKFVAAPIEVTLPDPVKAVAAGGFHTLALTTAGELWAWGMAGEGQLGIGQPTEGRQLEPRLVKSLSGSGLVSLAAGDHHSAALTADGQVFTWGRGDHGALGHGAVHGYVPVELLPKRVRGLAGVRAQALCAAPYATGVVDSSGGAYAWGHGTGWQLGTGRNANELAPVKLESLPGGVTSLALGQLHSLAVVGDGRTVVFGSDECGSLGGGTETLRSRVARQPLPVEGLPLARQAAVGWKHSVLVGQDGRLFTWGWSGAMGQGTFTDYGGGQLGHGDDEDRWAPEQVLRLHTSRHRYYDLRAAFVQARPWRVLAAAAGRNHTAAVVELPLDVRDLAE</sequence>
<accession>A0A835WBZ9</accession>
<dbReference type="Proteomes" id="UP000650467">
    <property type="component" value="Unassembled WGS sequence"/>
</dbReference>
<reference evidence="4" key="1">
    <citation type="journal article" date="2020" name="bioRxiv">
        <title>Comparative genomics of Chlamydomonas.</title>
        <authorList>
            <person name="Craig R.J."/>
            <person name="Hasan A.R."/>
            <person name="Ness R.W."/>
            <person name="Keightley P.D."/>
        </authorList>
    </citation>
    <scope>NUCLEOTIDE SEQUENCE</scope>
    <source>
        <strain evidence="4">SAG 7.73</strain>
    </source>
</reference>
<name>A0A835WBZ9_CHLIN</name>
<feature type="repeat" description="RCC1" evidence="2">
    <location>
        <begin position="112"/>
        <end position="165"/>
    </location>
</feature>
<dbReference type="InterPro" id="IPR000408">
    <property type="entry name" value="Reg_chr_condens"/>
</dbReference>
<dbReference type="PROSITE" id="PS00626">
    <property type="entry name" value="RCC1_2"/>
    <property type="match status" value="2"/>
</dbReference>
<dbReference type="EMBL" id="JAEHOC010000002">
    <property type="protein sequence ID" value="KAG2444629.1"/>
    <property type="molecule type" value="Genomic_DNA"/>
</dbReference>